<keyword evidence="3" id="KW-1185">Reference proteome</keyword>
<sequence>MGKCLGTEIFHSPNPLLALWSYSLIGCSFLSHVISFSYFADIGTVDYILAAGELLRRDRGVNTARSSLGCIRLPTWMLG</sequence>
<dbReference type="Gramene" id="Ma06_t28680.1">
    <property type="protein sequence ID" value="Ma06_p28680.1"/>
    <property type="gene ID" value="Ma06_g28680"/>
</dbReference>
<dbReference type="Proteomes" id="UP000012960">
    <property type="component" value="Unplaced"/>
</dbReference>
<name>A0A804JLJ6_MUSAM</name>
<dbReference type="InParanoid" id="A0A804JLJ6"/>
<reference evidence="2" key="2">
    <citation type="submission" date="2021-05" db="UniProtKB">
        <authorList>
            <consortium name="EnsemblPlants"/>
        </authorList>
    </citation>
    <scope>IDENTIFICATION</scope>
    <source>
        <strain evidence="2">subsp. malaccensis</strain>
    </source>
</reference>
<dbReference type="EnsemblPlants" id="Ma06_t28680.1">
    <property type="protein sequence ID" value="Ma06_p28680.1"/>
    <property type="gene ID" value="Ma06_g28680"/>
</dbReference>
<protein>
    <submittedName>
        <fullName evidence="1">(wild Malaysian banana) hypothetical protein</fullName>
    </submittedName>
</protein>
<dbReference type="PROSITE" id="PS51257">
    <property type="entry name" value="PROKAR_LIPOPROTEIN"/>
    <property type="match status" value="1"/>
</dbReference>
<organism evidence="2 3">
    <name type="scientific">Musa acuminata subsp. malaccensis</name>
    <name type="common">Wild banana</name>
    <name type="synonym">Musa malaccensis</name>
    <dbReference type="NCBI Taxonomy" id="214687"/>
    <lineage>
        <taxon>Eukaryota</taxon>
        <taxon>Viridiplantae</taxon>
        <taxon>Streptophyta</taxon>
        <taxon>Embryophyta</taxon>
        <taxon>Tracheophyta</taxon>
        <taxon>Spermatophyta</taxon>
        <taxon>Magnoliopsida</taxon>
        <taxon>Liliopsida</taxon>
        <taxon>Zingiberales</taxon>
        <taxon>Musaceae</taxon>
        <taxon>Musa</taxon>
    </lineage>
</organism>
<reference evidence="1" key="1">
    <citation type="submission" date="2021-03" db="EMBL/GenBank/DDBJ databases">
        <authorList>
            <consortium name="Genoscope - CEA"/>
            <person name="William W."/>
        </authorList>
    </citation>
    <scope>NUCLEOTIDE SEQUENCE</scope>
    <source>
        <strain evidence="1">Doubled-haploid Pahang</strain>
    </source>
</reference>
<dbReference type="EMBL" id="HG996471">
    <property type="protein sequence ID" value="CAG1847685.1"/>
    <property type="molecule type" value="Genomic_DNA"/>
</dbReference>
<evidence type="ECO:0000313" key="3">
    <source>
        <dbReference type="Proteomes" id="UP000012960"/>
    </source>
</evidence>
<proteinExistence type="predicted"/>
<evidence type="ECO:0000313" key="2">
    <source>
        <dbReference type="EnsemblPlants" id="Ma06_p28680.1"/>
    </source>
</evidence>
<dbReference type="AlphaFoldDB" id="A0A804JLJ6"/>
<accession>A0A804JLJ6</accession>
<gene>
    <name evidence="1" type="ORF">GSMUA_174800.1</name>
</gene>
<evidence type="ECO:0000313" key="1">
    <source>
        <dbReference type="EMBL" id="CAG1847685.1"/>
    </source>
</evidence>